<dbReference type="OrthoDB" id="9451547at2759"/>
<organism evidence="4 5">
    <name type="scientific">Dimargaris cristalligena</name>
    <dbReference type="NCBI Taxonomy" id="215637"/>
    <lineage>
        <taxon>Eukaryota</taxon>
        <taxon>Fungi</taxon>
        <taxon>Fungi incertae sedis</taxon>
        <taxon>Zoopagomycota</taxon>
        <taxon>Kickxellomycotina</taxon>
        <taxon>Dimargaritomycetes</taxon>
        <taxon>Dimargaritales</taxon>
        <taxon>Dimargaritaceae</taxon>
        <taxon>Dimargaris</taxon>
    </lineage>
</organism>
<feature type="compositionally biased region" description="Pro residues" evidence="3">
    <location>
        <begin position="795"/>
        <end position="813"/>
    </location>
</feature>
<evidence type="ECO:0000256" key="2">
    <source>
        <dbReference type="SAM" id="Coils"/>
    </source>
</evidence>
<dbReference type="EMBL" id="ML002529">
    <property type="protein sequence ID" value="RKP37184.1"/>
    <property type="molecule type" value="Genomic_DNA"/>
</dbReference>
<dbReference type="AlphaFoldDB" id="A0A4P9ZUF1"/>
<name>A0A4P9ZUF1_9FUNG</name>
<feature type="compositionally biased region" description="Polar residues" evidence="3">
    <location>
        <begin position="987"/>
        <end position="1000"/>
    </location>
</feature>
<dbReference type="PANTHER" id="PTHR32123">
    <property type="entry name" value="BICD FAMILY-LIKE CARGO ADAPTER"/>
    <property type="match status" value="1"/>
</dbReference>
<feature type="compositionally biased region" description="Low complexity" evidence="3">
    <location>
        <begin position="13"/>
        <end position="32"/>
    </location>
</feature>
<keyword evidence="5" id="KW-1185">Reference proteome</keyword>
<evidence type="ECO:0000313" key="4">
    <source>
        <dbReference type="EMBL" id="RKP37184.1"/>
    </source>
</evidence>
<dbReference type="InterPro" id="IPR051149">
    <property type="entry name" value="Spindly/BICDR_Dynein_Adapter"/>
</dbReference>
<feature type="compositionally biased region" description="Polar residues" evidence="3">
    <location>
        <begin position="1"/>
        <end position="11"/>
    </location>
</feature>
<proteinExistence type="predicted"/>
<feature type="compositionally biased region" description="Polar residues" evidence="3">
    <location>
        <begin position="879"/>
        <end position="913"/>
    </location>
</feature>
<feature type="region of interest" description="Disordered" evidence="3">
    <location>
        <begin position="147"/>
        <end position="169"/>
    </location>
</feature>
<reference evidence="5" key="1">
    <citation type="journal article" date="2018" name="Nat. Microbiol.">
        <title>Leveraging single-cell genomics to expand the fungal tree of life.</title>
        <authorList>
            <person name="Ahrendt S.R."/>
            <person name="Quandt C.A."/>
            <person name="Ciobanu D."/>
            <person name="Clum A."/>
            <person name="Salamov A."/>
            <person name="Andreopoulos B."/>
            <person name="Cheng J.F."/>
            <person name="Woyke T."/>
            <person name="Pelin A."/>
            <person name="Henrissat B."/>
            <person name="Reynolds N.K."/>
            <person name="Benny G.L."/>
            <person name="Smith M.E."/>
            <person name="James T.Y."/>
            <person name="Grigoriev I.V."/>
        </authorList>
    </citation>
    <scope>NUCLEOTIDE SEQUENCE [LARGE SCALE GENOMIC DNA]</scope>
    <source>
        <strain evidence="5">RSA 468</strain>
    </source>
</reference>
<dbReference type="PANTHER" id="PTHR32123:SF9">
    <property type="entry name" value="PROTEIN SPINDLY"/>
    <property type="match status" value="1"/>
</dbReference>
<gene>
    <name evidence="4" type="ORF">BJ085DRAFT_37678</name>
</gene>
<feature type="compositionally biased region" description="Low complexity" evidence="3">
    <location>
        <begin position="777"/>
        <end position="794"/>
    </location>
</feature>
<keyword evidence="1 2" id="KW-0175">Coiled coil</keyword>
<dbReference type="Proteomes" id="UP000268162">
    <property type="component" value="Unassembled WGS sequence"/>
</dbReference>
<dbReference type="STRING" id="215637.A0A4P9ZUF1"/>
<feature type="region of interest" description="Disordered" evidence="3">
    <location>
        <begin position="356"/>
        <end position="378"/>
    </location>
</feature>
<feature type="coiled-coil region" evidence="2">
    <location>
        <begin position="433"/>
        <end position="474"/>
    </location>
</feature>
<feature type="region of interest" description="Disordered" evidence="3">
    <location>
        <begin position="199"/>
        <end position="222"/>
    </location>
</feature>
<evidence type="ECO:0000256" key="1">
    <source>
        <dbReference type="ARBA" id="ARBA00023054"/>
    </source>
</evidence>
<protein>
    <submittedName>
        <fullName evidence="4">Uncharacterized protein</fullName>
    </submittedName>
</protein>
<sequence>MLQTPTKTTGAAPTDPLSSTTPLTRPVLPTSTGTPFRSTTPARRLTVTPGRGSPFRAGPPPGTFNSPIATPFIQRLNGLELQWRLRDAYRLLRKKDENIVLAAEIGQNLLRSNEEIKASYEKVLKDHGALLQEFDEVTQREVDVRRLLGTSNPDPPTPKHISPTGSQRAGRERIGLLQDLISDLERSNASLQERLEDAETKLKDKTRSHHRERTDLQQQLRTAASEVDRLTNLNANLDDSKQRLIREKTELAKSLKQLSQQGADVQSLQTRTDELQQGLSTALATKADLTRHISEQHRTLAELEQRCLEYQEQLADAQQEQSRYLDELRDAEETRRAYAEAQETIHALTTQVEELQNRESTTNASSGETPGNPTADTQSLLGEMEDKCRSLQTKHELLTQRHTGLVKAHFLAVHQKKRMKHHLDRLTTMAAEQPAHEAQLKQLEQLLNHTREENQELQRKVEWLENLRAEERAQRLTWVDQAAQTGESMLNDMRSPCGSPLRFEKLADKAVQVSISQPDDNCNDDLSTSMMVFPVIGFGRVASPLEVDGSVQSLAAIERANATIEHLENLVERLISENDDLQTRLDSAPTPPGSKGAEVANQKDEEIRGLRTRLQQLQSECDEAGEKLQLALARKSLSPPPMDPGLSPPMMNDRLPVLKPPLSRSPVISPPSSGSFAPTMATVQMAKLKAQLATTRPRLATRRDKRRVFSGHRAEILPMRPLRAAYRDVEIPLASSTGSQSSSPANSPRPRLRLGSGTRDRPHTKFVSPPPPPRPTDPSYSSLSMTMSMDMSMASPPPPPTVLPPAPPSPPSIPRSSVGRKPYRSFQHRPPAPSHRVGLGVHSTPTHSKSIKGPPTLQLTTAHAGGDSTGPAAGLLAPPNNNTSPGDQGKSPATVNTTISPRTNTAGSGTSSPLIGLGTTRIPRRTSGGSFTENAAGGRKPPMAYLSRRVSHDPTIRRSTASADFPITTLKSSTREHSKNTSRRSYRQPSPVNANECNQQ</sequence>
<accession>A0A4P9ZUF1</accession>
<evidence type="ECO:0000313" key="5">
    <source>
        <dbReference type="Proteomes" id="UP000268162"/>
    </source>
</evidence>
<feature type="region of interest" description="Disordered" evidence="3">
    <location>
        <begin position="1"/>
        <end position="58"/>
    </location>
</feature>
<feature type="compositionally biased region" description="Low complexity" evidence="3">
    <location>
        <begin position="734"/>
        <end position="749"/>
    </location>
</feature>
<feature type="region of interest" description="Disordered" evidence="3">
    <location>
        <begin position="583"/>
        <end position="605"/>
    </location>
</feature>
<feature type="region of interest" description="Disordered" evidence="3">
    <location>
        <begin position="734"/>
        <end position="1000"/>
    </location>
</feature>
<evidence type="ECO:0000256" key="3">
    <source>
        <dbReference type="SAM" id="MobiDB-lite"/>
    </source>
</evidence>